<dbReference type="AlphaFoldDB" id="A0A1I7X1Y2"/>
<evidence type="ECO:0000313" key="2">
    <source>
        <dbReference type="Proteomes" id="UP000095283"/>
    </source>
</evidence>
<dbReference type="Proteomes" id="UP000095283">
    <property type="component" value="Unplaced"/>
</dbReference>
<sequence>MPTVNNNQKGLTSDICIDEKEKNVTNKELTEPTTERPPDVDRLRKCIIEFVHANFLEVLFFPMQSPNQDFDEMLGVQTVILLNKMDDVRLSQFRYYFFPFFNKLYFVITFRRKKHNYMFNISTVEQYSCKTFFRTAATIVTHRAGELIFRMFLFTCTFTIFCIRTFNYCHCIKKIFQILLNVLDTDRNVIPPIFTMTEVSRGIGKRAYMFPVKF</sequence>
<keyword evidence="1" id="KW-0472">Membrane</keyword>
<protein>
    <submittedName>
        <fullName evidence="3">Uncharacterized protein</fullName>
    </submittedName>
</protein>
<organism evidence="2 3">
    <name type="scientific">Heterorhabditis bacteriophora</name>
    <name type="common">Entomopathogenic nematode worm</name>
    <dbReference type="NCBI Taxonomy" id="37862"/>
    <lineage>
        <taxon>Eukaryota</taxon>
        <taxon>Metazoa</taxon>
        <taxon>Ecdysozoa</taxon>
        <taxon>Nematoda</taxon>
        <taxon>Chromadorea</taxon>
        <taxon>Rhabditida</taxon>
        <taxon>Rhabditina</taxon>
        <taxon>Rhabditomorpha</taxon>
        <taxon>Strongyloidea</taxon>
        <taxon>Heterorhabditidae</taxon>
        <taxon>Heterorhabditis</taxon>
    </lineage>
</organism>
<feature type="transmembrane region" description="Helical" evidence="1">
    <location>
        <begin position="93"/>
        <end position="110"/>
    </location>
</feature>
<keyword evidence="1" id="KW-1133">Transmembrane helix</keyword>
<accession>A0A1I7X1Y2</accession>
<keyword evidence="1" id="KW-0812">Transmembrane</keyword>
<keyword evidence="2" id="KW-1185">Reference proteome</keyword>
<reference evidence="3" key="1">
    <citation type="submission" date="2016-11" db="UniProtKB">
        <authorList>
            <consortium name="WormBaseParasite"/>
        </authorList>
    </citation>
    <scope>IDENTIFICATION</scope>
</reference>
<name>A0A1I7X1Y2_HETBA</name>
<evidence type="ECO:0000313" key="3">
    <source>
        <dbReference type="WBParaSite" id="Hba_11454"/>
    </source>
</evidence>
<dbReference type="WBParaSite" id="Hba_11454">
    <property type="protein sequence ID" value="Hba_11454"/>
    <property type="gene ID" value="Hba_11454"/>
</dbReference>
<evidence type="ECO:0000256" key="1">
    <source>
        <dbReference type="SAM" id="Phobius"/>
    </source>
</evidence>
<feature type="transmembrane region" description="Helical" evidence="1">
    <location>
        <begin position="147"/>
        <end position="166"/>
    </location>
</feature>
<proteinExistence type="predicted"/>